<organism evidence="2 3">
    <name type="scientific">Flammeovirga agarivorans</name>
    <dbReference type="NCBI Taxonomy" id="2726742"/>
    <lineage>
        <taxon>Bacteria</taxon>
        <taxon>Pseudomonadati</taxon>
        <taxon>Bacteroidota</taxon>
        <taxon>Cytophagia</taxon>
        <taxon>Cytophagales</taxon>
        <taxon>Flammeovirgaceae</taxon>
        <taxon>Flammeovirga</taxon>
    </lineage>
</organism>
<dbReference type="RefSeq" id="WP_168880405.1">
    <property type="nucleotide sequence ID" value="NZ_JABAIL010000001.1"/>
</dbReference>
<evidence type="ECO:0008006" key="4">
    <source>
        <dbReference type="Google" id="ProtNLM"/>
    </source>
</evidence>
<dbReference type="Proteomes" id="UP000585050">
    <property type="component" value="Unassembled WGS sequence"/>
</dbReference>
<gene>
    <name evidence="2" type="ORF">HGP29_00810</name>
</gene>
<protein>
    <recommendedName>
        <fullName evidence="4">Lipoprotein</fullName>
    </recommendedName>
</protein>
<dbReference type="PROSITE" id="PS51257">
    <property type="entry name" value="PROKAR_LIPOPROTEIN"/>
    <property type="match status" value="1"/>
</dbReference>
<reference evidence="2 3" key="1">
    <citation type="submission" date="2020-04" db="EMBL/GenBank/DDBJ databases">
        <title>Flammeovirga sp. SR4, a novel species isolated from seawater.</title>
        <authorList>
            <person name="Wang X."/>
        </authorList>
    </citation>
    <scope>NUCLEOTIDE SEQUENCE [LARGE SCALE GENOMIC DNA]</scope>
    <source>
        <strain evidence="2 3">SR4</strain>
    </source>
</reference>
<keyword evidence="1" id="KW-0732">Signal</keyword>
<feature type="signal peptide" evidence="1">
    <location>
        <begin position="1"/>
        <end position="20"/>
    </location>
</feature>
<evidence type="ECO:0000313" key="3">
    <source>
        <dbReference type="Proteomes" id="UP000585050"/>
    </source>
</evidence>
<name>A0A7X8XTY2_9BACT</name>
<feature type="chain" id="PRO_5031483912" description="Lipoprotein" evidence="1">
    <location>
        <begin position="21"/>
        <end position="419"/>
    </location>
</feature>
<evidence type="ECO:0000256" key="1">
    <source>
        <dbReference type="SAM" id="SignalP"/>
    </source>
</evidence>
<sequence>MKYLAIIVFAFLFSSCNLLDFDSETSTFIYHQKKEDLPKVSSGSADERGEGLLYYVDYEGNIISDLYEFTDASYDLIPIVIDEEYLGQYVYRVTLVTQTWNESTNERHSLLLFQSVQLEEFNYSVETPMVIRRRFIVPNDYQVKLRSNSASFLLTERYSEDPEVHVYEVTGDLSEDHSTYLEIVNGNNNEKSYVPLFYYQREEAVFTAQDLKSSTAKLDTDKIKLTSGYNSLTGRSYFIKDDQSAELRMLFEVNETGDLIIPKIFSDVAPKLFINNYEEVSSTVYKITAYEYDINTGKVKSYSTLKEDNLVNAYSKTPKENLSYQNSQNIDTYSIWTRYKQTGSISDGTAFQLRLFVNSSDPIQGFVPIVHPDLSKLHQVNLNINDLEVEEKRIMVYESFLEQSSLLLKNFLSIDITNK</sequence>
<accession>A0A7X8XTY2</accession>
<keyword evidence="3" id="KW-1185">Reference proteome</keyword>
<dbReference type="EMBL" id="JABAIL010000001">
    <property type="protein sequence ID" value="NLR89719.1"/>
    <property type="molecule type" value="Genomic_DNA"/>
</dbReference>
<evidence type="ECO:0000313" key="2">
    <source>
        <dbReference type="EMBL" id="NLR89719.1"/>
    </source>
</evidence>
<proteinExistence type="predicted"/>
<comment type="caution">
    <text evidence="2">The sequence shown here is derived from an EMBL/GenBank/DDBJ whole genome shotgun (WGS) entry which is preliminary data.</text>
</comment>
<dbReference type="AlphaFoldDB" id="A0A7X8XTY2"/>